<dbReference type="eggNOG" id="ENOG5033N0D">
    <property type="taxonomic scope" value="Bacteria"/>
</dbReference>
<evidence type="ECO:0000313" key="1">
    <source>
        <dbReference type="EMBL" id="UNO49345.1"/>
    </source>
</evidence>
<accession>A0A9E7CSB7</accession>
<organism evidence="1 2">
    <name type="scientific">Alicyclobacillus acidoterrestris (strain ATCC 49025 / DSM 3922 / CIP 106132 / NCIMB 13137 / GD3B)</name>
    <dbReference type="NCBI Taxonomy" id="1356854"/>
    <lineage>
        <taxon>Bacteria</taxon>
        <taxon>Bacillati</taxon>
        <taxon>Bacillota</taxon>
        <taxon>Bacilli</taxon>
        <taxon>Bacillales</taxon>
        <taxon>Alicyclobacillaceae</taxon>
        <taxon>Alicyclobacillus</taxon>
    </lineage>
</organism>
<proteinExistence type="predicted"/>
<sequence length="145" mass="17104">MDGDGLVGNSELQWHEQDTEGKYEAVVKRLQAINDQIRVYENRYGVTFEDLHGRLTDEVSEAVDIGDWKWLLEKRKRLIEEYDKDDVPDGIYAVPRDPNQPRVQVRRLYEYCVERGLSPSQLSEAEMAQFIVCPDRDRERKTNWD</sequence>
<dbReference type="Proteomes" id="UP000829401">
    <property type="component" value="Chromosome"/>
</dbReference>
<accession>T0BKH9</accession>
<dbReference type="KEGG" id="aaco:K1I37_01965"/>
<reference evidence="2" key="1">
    <citation type="journal article" date="2022" name="G3 (Bethesda)">
        <title>Unveiling the complete genome sequence of Alicyclobacillus acidoterrestris DSM 3922T, a taint-producing strain.</title>
        <authorList>
            <person name="Leonardo I.C."/>
            <person name="Barreto Crespo M.T."/>
            <person name="Gaspar F.B."/>
        </authorList>
    </citation>
    <scope>NUCLEOTIDE SEQUENCE [LARGE SCALE GENOMIC DNA]</scope>
    <source>
        <strain evidence="2">DSM 3922</strain>
    </source>
</reference>
<gene>
    <name evidence="1" type="ORF">K1I37_01965</name>
</gene>
<keyword evidence="2" id="KW-1185">Reference proteome</keyword>
<evidence type="ECO:0000313" key="2">
    <source>
        <dbReference type="Proteomes" id="UP000829401"/>
    </source>
</evidence>
<dbReference type="RefSeq" id="WP_021297250.1">
    <property type="nucleotide sequence ID" value="NZ_AURB01000148.1"/>
</dbReference>
<protein>
    <submittedName>
        <fullName evidence="1">Uncharacterized protein</fullName>
    </submittedName>
</protein>
<dbReference type="AlphaFoldDB" id="T0BKH9"/>
<dbReference type="EMBL" id="CP080467">
    <property type="protein sequence ID" value="UNO49345.1"/>
    <property type="molecule type" value="Genomic_DNA"/>
</dbReference>
<dbReference type="OrthoDB" id="2376581at2"/>
<name>T0BKH9_ALIAG</name>